<evidence type="ECO:0000256" key="1">
    <source>
        <dbReference type="SAM" id="MobiDB-lite"/>
    </source>
</evidence>
<evidence type="ECO:0000256" key="2">
    <source>
        <dbReference type="SAM" id="Phobius"/>
    </source>
</evidence>
<keyword evidence="2" id="KW-0812">Transmembrane</keyword>
<reference evidence="3" key="1">
    <citation type="submission" date="2023-02" db="EMBL/GenBank/DDBJ databases">
        <authorList>
            <person name="Palmer J.M."/>
        </authorList>
    </citation>
    <scope>NUCLEOTIDE SEQUENCE</scope>
    <source>
        <strain evidence="3">FW57</strain>
    </source>
</reference>
<evidence type="ECO:0000313" key="4">
    <source>
        <dbReference type="Proteomes" id="UP001197093"/>
    </source>
</evidence>
<dbReference type="AlphaFoldDB" id="A0AAD4ET59"/>
<sequence length="420" mass="43536">MMPSGDALLASKTVVDGSQIAQLPVTQWRSEVARWFSISLIILQMGLLEGATGPLDPEMKPYWVLDKDPDLITSCQRQRFGNAADARNFNLSVLIALLVGGSVIITLGSTIDKLVGFAQRLVRPTARGRFYWVLDSLFQHQRLAYEAAGVRPWLDADTVVPVAYGQAPEANLRVVSQPRLFHRMDAVHGAPFLSDAKDFEGDSQALDPYCISQHTAIALESPFDKDEAQKSTTALTRLSVLVLATAAFGLATAAGNGKADLQERAILAALDMMDNSVTTITMAITTATTTTTVSVSGACATVTESSGSTSTSSSGSLTTETTTSTNTATSTLTGTVTSTFVGSSSVTTAVPIVPSSALTSSAVTSSTATRSHITTTVVSSSATSATVTPTSAVNGAANNKGNMIGGLVAGGAVALAMAMA</sequence>
<keyword evidence="2" id="KW-0472">Membrane</keyword>
<accession>A0AAD4ET59</accession>
<evidence type="ECO:0000313" key="3">
    <source>
        <dbReference type="EMBL" id="KAG7286926.1"/>
    </source>
</evidence>
<name>A0AAD4ET59_9PEZI</name>
<feature type="transmembrane region" description="Helical" evidence="2">
    <location>
        <begin position="89"/>
        <end position="111"/>
    </location>
</feature>
<proteinExistence type="predicted"/>
<keyword evidence="2" id="KW-1133">Transmembrane helix</keyword>
<keyword evidence="4" id="KW-1185">Reference proteome</keyword>
<comment type="caution">
    <text evidence="3">The sequence shown here is derived from an EMBL/GenBank/DDBJ whole genome shotgun (WGS) entry which is preliminary data.</text>
</comment>
<dbReference type="Proteomes" id="UP001197093">
    <property type="component" value="Unassembled WGS sequence"/>
</dbReference>
<dbReference type="EMBL" id="JAHCVI010000003">
    <property type="protein sequence ID" value="KAG7286926.1"/>
    <property type="molecule type" value="Genomic_DNA"/>
</dbReference>
<feature type="region of interest" description="Disordered" evidence="1">
    <location>
        <begin position="303"/>
        <end position="327"/>
    </location>
</feature>
<gene>
    <name evidence="3" type="ORF">NEMBOFW57_006426</name>
</gene>
<organism evidence="3 4">
    <name type="scientific">Staphylotrichum longicolle</name>
    <dbReference type="NCBI Taxonomy" id="669026"/>
    <lineage>
        <taxon>Eukaryota</taxon>
        <taxon>Fungi</taxon>
        <taxon>Dikarya</taxon>
        <taxon>Ascomycota</taxon>
        <taxon>Pezizomycotina</taxon>
        <taxon>Sordariomycetes</taxon>
        <taxon>Sordariomycetidae</taxon>
        <taxon>Sordariales</taxon>
        <taxon>Chaetomiaceae</taxon>
        <taxon>Staphylotrichum</taxon>
    </lineage>
</organism>
<protein>
    <submittedName>
        <fullName evidence="3">Uncharacterized protein</fullName>
    </submittedName>
</protein>